<dbReference type="Proteomes" id="UP001151760">
    <property type="component" value="Unassembled WGS sequence"/>
</dbReference>
<evidence type="ECO:0000256" key="1">
    <source>
        <dbReference type="SAM" id="MobiDB-lite"/>
    </source>
</evidence>
<name>A0ABQ5D9G3_9ASTR</name>
<protein>
    <submittedName>
        <fullName evidence="2">Uncharacterized protein</fullName>
    </submittedName>
</protein>
<accession>A0ABQ5D9G3</accession>
<dbReference type="EMBL" id="BQNB010014884">
    <property type="protein sequence ID" value="GJT33504.1"/>
    <property type="molecule type" value="Genomic_DNA"/>
</dbReference>
<feature type="region of interest" description="Disordered" evidence="1">
    <location>
        <begin position="44"/>
        <end position="83"/>
    </location>
</feature>
<proteinExistence type="predicted"/>
<evidence type="ECO:0000313" key="2">
    <source>
        <dbReference type="EMBL" id="GJT33504.1"/>
    </source>
</evidence>
<sequence>MSTLVFVDPEISTQADEAQSSRVLIPFPKDPYEAIRQACLVETDTKSKPFEDPVENETPESPHTVASPTSLLDSTPPACHAEE</sequence>
<organism evidence="2 3">
    <name type="scientific">Tanacetum coccineum</name>
    <dbReference type="NCBI Taxonomy" id="301880"/>
    <lineage>
        <taxon>Eukaryota</taxon>
        <taxon>Viridiplantae</taxon>
        <taxon>Streptophyta</taxon>
        <taxon>Embryophyta</taxon>
        <taxon>Tracheophyta</taxon>
        <taxon>Spermatophyta</taxon>
        <taxon>Magnoliopsida</taxon>
        <taxon>eudicotyledons</taxon>
        <taxon>Gunneridae</taxon>
        <taxon>Pentapetalae</taxon>
        <taxon>asterids</taxon>
        <taxon>campanulids</taxon>
        <taxon>Asterales</taxon>
        <taxon>Asteraceae</taxon>
        <taxon>Asteroideae</taxon>
        <taxon>Anthemideae</taxon>
        <taxon>Anthemidinae</taxon>
        <taxon>Tanacetum</taxon>
    </lineage>
</organism>
<gene>
    <name evidence="2" type="ORF">Tco_0923923</name>
</gene>
<reference evidence="2" key="2">
    <citation type="submission" date="2022-01" db="EMBL/GenBank/DDBJ databases">
        <authorList>
            <person name="Yamashiro T."/>
            <person name="Shiraishi A."/>
            <person name="Satake H."/>
            <person name="Nakayama K."/>
        </authorList>
    </citation>
    <scope>NUCLEOTIDE SEQUENCE</scope>
</reference>
<keyword evidence="3" id="KW-1185">Reference proteome</keyword>
<reference evidence="2" key="1">
    <citation type="journal article" date="2022" name="Int. J. Mol. Sci.">
        <title>Draft Genome of Tanacetum Coccineum: Genomic Comparison of Closely Related Tanacetum-Family Plants.</title>
        <authorList>
            <person name="Yamashiro T."/>
            <person name="Shiraishi A."/>
            <person name="Nakayama K."/>
            <person name="Satake H."/>
        </authorList>
    </citation>
    <scope>NUCLEOTIDE SEQUENCE</scope>
</reference>
<comment type="caution">
    <text evidence="2">The sequence shown here is derived from an EMBL/GenBank/DDBJ whole genome shotgun (WGS) entry which is preliminary data.</text>
</comment>
<evidence type="ECO:0000313" key="3">
    <source>
        <dbReference type="Proteomes" id="UP001151760"/>
    </source>
</evidence>
<feature type="compositionally biased region" description="Polar residues" evidence="1">
    <location>
        <begin position="59"/>
        <end position="73"/>
    </location>
</feature>